<dbReference type="PANTHER" id="PTHR11999:SF96">
    <property type="entry name" value="TYROSINE DECARBOXYLASE"/>
    <property type="match status" value="1"/>
</dbReference>
<dbReference type="SUPFAM" id="SSF53383">
    <property type="entry name" value="PLP-dependent transferases"/>
    <property type="match status" value="1"/>
</dbReference>
<organism evidence="2 3">
    <name type="scientific">Rhynchospora pubera</name>
    <dbReference type="NCBI Taxonomy" id="906938"/>
    <lineage>
        <taxon>Eukaryota</taxon>
        <taxon>Viridiplantae</taxon>
        <taxon>Streptophyta</taxon>
        <taxon>Embryophyta</taxon>
        <taxon>Tracheophyta</taxon>
        <taxon>Spermatophyta</taxon>
        <taxon>Magnoliopsida</taxon>
        <taxon>Liliopsida</taxon>
        <taxon>Poales</taxon>
        <taxon>Cyperaceae</taxon>
        <taxon>Cyperoideae</taxon>
        <taxon>Rhynchosporeae</taxon>
        <taxon>Rhynchospora</taxon>
    </lineage>
</organism>
<accession>A0AAV8HI15</accession>
<dbReference type="GO" id="GO:0016831">
    <property type="term" value="F:carboxy-lyase activity"/>
    <property type="evidence" value="ECO:0007669"/>
    <property type="project" value="TreeGrafter"/>
</dbReference>
<keyword evidence="1" id="KW-0456">Lyase</keyword>
<dbReference type="Gene3D" id="3.90.1150.10">
    <property type="entry name" value="Aspartate Aminotransferase, domain 1"/>
    <property type="match status" value="1"/>
</dbReference>
<proteinExistence type="predicted"/>
<dbReference type="PANTHER" id="PTHR11999">
    <property type="entry name" value="GROUP II PYRIDOXAL-5-PHOSPHATE DECARBOXYLASE"/>
    <property type="match status" value="1"/>
</dbReference>
<sequence length="102" mass="11847">MAKRFEMMVSMDKRFEVVVPRKFSLVCFRLKPRFDGDDASSINQRLLEMVNSSGRAFMTHAKVDGMFVLRFAIGTTLTEMRHVEMTWKLIQAKAEDILLEDV</sequence>
<keyword evidence="1" id="KW-0210">Decarboxylase</keyword>
<dbReference type="AlphaFoldDB" id="A0AAV8HI15"/>
<dbReference type="InterPro" id="IPR010977">
    <property type="entry name" value="Aromatic_deC"/>
</dbReference>
<gene>
    <name evidence="2" type="ORF">LUZ62_028876</name>
</gene>
<evidence type="ECO:0000313" key="2">
    <source>
        <dbReference type="EMBL" id="KAJ4816310.1"/>
    </source>
</evidence>
<keyword evidence="3" id="KW-1185">Reference proteome</keyword>
<evidence type="ECO:0000313" key="3">
    <source>
        <dbReference type="Proteomes" id="UP001140206"/>
    </source>
</evidence>
<dbReference type="InterPro" id="IPR015424">
    <property type="entry name" value="PyrdxlP-dep_Trfase"/>
</dbReference>
<evidence type="ECO:0000256" key="1">
    <source>
        <dbReference type="ARBA" id="ARBA00022793"/>
    </source>
</evidence>
<dbReference type="InterPro" id="IPR015422">
    <property type="entry name" value="PyrdxlP-dep_Trfase_small"/>
</dbReference>
<comment type="caution">
    <text evidence="2">The sequence shown here is derived from an EMBL/GenBank/DDBJ whole genome shotgun (WGS) entry which is preliminary data.</text>
</comment>
<protein>
    <submittedName>
        <fullName evidence="2">Tyrosine decarboxylase</fullName>
    </submittedName>
</protein>
<dbReference type="Proteomes" id="UP001140206">
    <property type="component" value="Chromosome 1"/>
</dbReference>
<name>A0AAV8HI15_9POAL</name>
<dbReference type="EMBL" id="JAMFTS010000001">
    <property type="protein sequence ID" value="KAJ4816310.1"/>
    <property type="molecule type" value="Genomic_DNA"/>
</dbReference>
<reference evidence="2" key="1">
    <citation type="submission" date="2022-08" db="EMBL/GenBank/DDBJ databases">
        <authorList>
            <person name="Marques A."/>
        </authorList>
    </citation>
    <scope>NUCLEOTIDE SEQUENCE</scope>
    <source>
        <strain evidence="2">RhyPub2mFocal</strain>
        <tissue evidence="2">Leaves</tissue>
    </source>
</reference>
<dbReference type="GO" id="GO:0005737">
    <property type="term" value="C:cytoplasm"/>
    <property type="evidence" value="ECO:0007669"/>
    <property type="project" value="TreeGrafter"/>
</dbReference>